<dbReference type="Proteomes" id="UP000660611">
    <property type="component" value="Unassembled WGS sequence"/>
</dbReference>
<proteinExistence type="predicted"/>
<accession>A0A919PW50</accession>
<protein>
    <recommendedName>
        <fullName evidence="3">Tetratricopeptide repeat protein</fullName>
    </recommendedName>
</protein>
<dbReference type="Pfam" id="PF13374">
    <property type="entry name" value="TPR_10"/>
    <property type="match status" value="3"/>
</dbReference>
<evidence type="ECO:0008006" key="3">
    <source>
        <dbReference type="Google" id="ProtNLM"/>
    </source>
</evidence>
<keyword evidence="2" id="KW-1185">Reference proteome</keyword>
<dbReference type="AlphaFoldDB" id="A0A919PW50"/>
<organism evidence="1 2">
    <name type="scientific">Dactylosporangium siamense</name>
    <dbReference type="NCBI Taxonomy" id="685454"/>
    <lineage>
        <taxon>Bacteria</taxon>
        <taxon>Bacillati</taxon>
        <taxon>Actinomycetota</taxon>
        <taxon>Actinomycetes</taxon>
        <taxon>Micromonosporales</taxon>
        <taxon>Micromonosporaceae</taxon>
        <taxon>Dactylosporangium</taxon>
    </lineage>
</organism>
<dbReference type="PANTHER" id="PTHR19959:SF119">
    <property type="entry name" value="FUNGAL LIPASE-LIKE DOMAIN-CONTAINING PROTEIN"/>
    <property type="match status" value="1"/>
</dbReference>
<evidence type="ECO:0000313" key="2">
    <source>
        <dbReference type="Proteomes" id="UP000660611"/>
    </source>
</evidence>
<name>A0A919PW50_9ACTN</name>
<gene>
    <name evidence="1" type="ORF">Dsi01nite_088180</name>
</gene>
<dbReference type="SUPFAM" id="SSF52540">
    <property type="entry name" value="P-loop containing nucleoside triphosphate hydrolases"/>
    <property type="match status" value="1"/>
</dbReference>
<dbReference type="SMART" id="SM00028">
    <property type="entry name" value="TPR"/>
    <property type="match status" value="8"/>
</dbReference>
<dbReference type="EMBL" id="BONQ01000138">
    <property type="protein sequence ID" value="GIG50777.1"/>
    <property type="molecule type" value="Genomic_DNA"/>
</dbReference>
<sequence>MWWFTTGVALAGLAAAGAGVATVLQAPGWLVVTSGGLSASASLVAPFIWPAVTARRQHGQQRWSAWTQMVDVWPWAANVDVEVGTGPVTAGVLDARRALVRFRLRRVELRTLLDWCTDPAAAPVHVVSGPAGIGKTRLAVQLATELAIEPTPWVTGAAYPGCAAAAVQAADALRRPALVVLDQADTRLDLVPMFAALASAGPSVRVLLLARTATDGQWWQQLRQSVANQQQAPWLRRVGHLPLLSLGGSAHAQQQLFGKAIDALAHHFDVRFQRPPQLGTAAPDAPIAMLHAAALVAVLRAQQRRSARPVDADETVWKELVDHEAQVWLAAADRYDAGLLPDTQRQTVACAALLGAKDEADAIELLRRIPDLHGTDRERRHRVAEWLHAMYPGVPPQWLSTIEPQQLAERLIFTEIARDDAFTEQLLADIPDHRMARILVLLGTAAPTHPWASRRLGQILRRQPDVALPVAIQITSGTLLLDQIIADCVDQLALPSGLVDELWRALPNAESTATLLRTIVAVTRRRLDQPALTAVDEARRQHDLANALRWADETLTAQHHAERAVELWRDCSQLDPRHRHELVAALRTLAALYRLSARYAEAVSLGRQAVDICQDLSRVDPDANRRLCAQAFGALAAALRDAGHTEEAVQVWRQAVALWQDLSHTDPDVNARWHADALKLFGSALREAGQTEEAVRVGRQAVDLWQQLSDTDPDANRRLYADALNSFGNTLSEAGQVEEAVRVSRQAADLWQDLYGADPDANGRTYAAALRILSAALGDAGQVEEAVRVSRQAVDLWQELCQLNPGFQDQFAGALQDHGSALSDAGQIEEAVRVSRQAVDLWQELSRADPDANQRWYALGLKGLGTVLRRAGQVDEAVRVGRQAADLWQELSRADPDANQRWYANAMLALSNAWLEHGNVAEARSAAQGAVAQLRALTIRKPYDVHRRELANAQRWLANFA</sequence>
<reference evidence="1" key="1">
    <citation type="submission" date="2021-01" db="EMBL/GenBank/DDBJ databases">
        <title>Whole genome shotgun sequence of Dactylosporangium siamense NBRC 106093.</title>
        <authorList>
            <person name="Komaki H."/>
            <person name="Tamura T."/>
        </authorList>
    </citation>
    <scope>NUCLEOTIDE SEQUENCE</scope>
    <source>
        <strain evidence="1">NBRC 106093</strain>
    </source>
</reference>
<evidence type="ECO:0000313" key="1">
    <source>
        <dbReference type="EMBL" id="GIG50777.1"/>
    </source>
</evidence>
<dbReference type="PANTHER" id="PTHR19959">
    <property type="entry name" value="KINESIN LIGHT CHAIN"/>
    <property type="match status" value="1"/>
</dbReference>
<dbReference type="Gene3D" id="1.25.40.10">
    <property type="entry name" value="Tetratricopeptide repeat domain"/>
    <property type="match status" value="3"/>
</dbReference>
<dbReference type="InterPro" id="IPR011990">
    <property type="entry name" value="TPR-like_helical_dom_sf"/>
</dbReference>
<dbReference type="SUPFAM" id="SSF48452">
    <property type="entry name" value="TPR-like"/>
    <property type="match status" value="2"/>
</dbReference>
<comment type="caution">
    <text evidence="1">The sequence shown here is derived from an EMBL/GenBank/DDBJ whole genome shotgun (WGS) entry which is preliminary data.</text>
</comment>
<dbReference type="InterPro" id="IPR019734">
    <property type="entry name" value="TPR_rpt"/>
</dbReference>
<dbReference type="InterPro" id="IPR027417">
    <property type="entry name" value="P-loop_NTPase"/>
</dbReference>